<dbReference type="Pfam" id="PF00288">
    <property type="entry name" value="GHMP_kinases_N"/>
    <property type="match status" value="1"/>
</dbReference>
<organism evidence="12 13">
    <name type="scientific">Massilimicrobiota timonensis</name>
    <dbReference type="NCBI Taxonomy" id="1776392"/>
    <lineage>
        <taxon>Bacteria</taxon>
        <taxon>Bacillati</taxon>
        <taxon>Bacillota</taxon>
        <taxon>Erysipelotrichia</taxon>
        <taxon>Erysipelotrichales</taxon>
        <taxon>Erysipelotrichaceae</taxon>
        <taxon>Massilimicrobiota</taxon>
    </lineage>
</organism>
<keyword evidence="7 9" id="KW-0067">ATP-binding</keyword>
<dbReference type="Proteomes" id="UP000195305">
    <property type="component" value="Unassembled WGS sequence"/>
</dbReference>
<reference evidence="12 13" key="1">
    <citation type="journal article" date="2018" name="BMC Genomics">
        <title>Whole genome sequencing and function prediction of 133 gut anaerobes isolated from chicken caecum in pure cultures.</title>
        <authorList>
            <person name="Medvecky M."/>
            <person name="Cejkova D."/>
            <person name="Polansky O."/>
            <person name="Karasova D."/>
            <person name="Kubasova T."/>
            <person name="Cizek A."/>
            <person name="Rychlik I."/>
        </authorList>
    </citation>
    <scope>NUCLEOTIDE SEQUENCE [LARGE SCALE GENOMIC DNA]</scope>
    <source>
        <strain evidence="12 13">An13</strain>
    </source>
</reference>
<dbReference type="InterPro" id="IPR020568">
    <property type="entry name" value="Ribosomal_Su5_D2-typ_SF"/>
</dbReference>
<keyword evidence="6 9" id="KW-0418">Kinase</keyword>
<dbReference type="EMBL" id="NFLJ01000033">
    <property type="protein sequence ID" value="OUQ33297.1"/>
    <property type="molecule type" value="Genomic_DNA"/>
</dbReference>
<evidence type="ECO:0000313" key="12">
    <source>
        <dbReference type="EMBL" id="OUQ33297.1"/>
    </source>
</evidence>
<dbReference type="HAMAP" id="MF_00061">
    <property type="entry name" value="IspE"/>
    <property type="match status" value="1"/>
</dbReference>
<dbReference type="PANTHER" id="PTHR43527:SF2">
    <property type="entry name" value="4-DIPHOSPHOCYTIDYL-2-C-METHYL-D-ERYTHRITOL KINASE, CHLOROPLASTIC"/>
    <property type="match status" value="1"/>
</dbReference>
<dbReference type="InterPro" id="IPR014721">
    <property type="entry name" value="Ribsml_uS5_D2-typ_fold_subgr"/>
</dbReference>
<feature type="binding site" evidence="9">
    <location>
        <begin position="91"/>
        <end position="101"/>
    </location>
    <ligand>
        <name>ATP</name>
        <dbReference type="ChEBI" id="CHEBI:30616"/>
    </ligand>
</feature>
<keyword evidence="9" id="KW-0414">Isoprene biosynthesis</keyword>
<dbReference type="SUPFAM" id="SSF54211">
    <property type="entry name" value="Ribosomal protein S5 domain 2-like"/>
    <property type="match status" value="1"/>
</dbReference>
<dbReference type="GO" id="GO:0019288">
    <property type="term" value="P:isopentenyl diphosphate biosynthetic process, methylerythritol 4-phosphate pathway"/>
    <property type="evidence" value="ECO:0007669"/>
    <property type="project" value="UniProtKB-UniRule"/>
</dbReference>
<evidence type="ECO:0000256" key="4">
    <source>
        <dbReference type="ARBA" id="ARBA00022679"/>
    </source>
</evidence>
<feature type="domain" description="GHMP kinase C-terminal" evidence="11">
    <location>
        <begin position="194"/>
        <end position="266"/>
    </location>
</feature>
<comment type="similarity">
    <text evidence="1 9">Belongs to the GHMP kinase family. IspE subfamily.</text>
</comment>
<keyword evidence="5 9" id="KW-0547">Nucleotide-binding</keyword>
<dbReference type="NCBIfam" id="TIGR00154">
    <property type="entry name" value="ispE"/>
    <property type="match status" value="1"/>
</dbReference>
<keyword evidence="13" id="KW-1185">Reference proteome</keyword>
<dbReference type="GO" id="GO:0050515">
    <property type="term" value="F:4-(cytidine 5'-diphospho)-2-C-methyl-D-erythritol kinase activity"/>
    <property type="evidence" value="ECO:0007669"/>
    <property type="project" value="UniProtKB-UniRule"/>
</dbReference>
<evidence type="ECO:0000313" key="13">
    <source>
        <dbReference type="Proteomes" id="UP000195305"/>
    </source>
</evidence>
<accession>A0A1Y4STT6</accession>
<name>A0A1Y4STT6_9FIRM</name>
<dbReference type="AlphaFoldDB" id="A0A1Y4STT6"/>
<dbReference type="InterPro" id="IPR013750">
    <property type="entry name" value="GHMP_kinase_C_dom"/>
</dbReference>
<dbReference type="Gene3D" id="3.30.230.10">
    <property type="match status" value="1"/>
</dbReference>
<sequence length="286" mass="32289">MKIRAYAKVNLALDVVRKREDGYHDLEMIMAPITLHDLIYIEKIDHGIQITANTNRMPTDQRNIMYKVAQLLIERYQIPYGVKIHIYKHIPTQAGLAGGSGDGAAVLKAMNRMFRLNLSLDTLAKIGKEVGADIPFCIYEKMALVKGIGEQLEFINQDFHCYLLLVKPKKGVSTKKSFGMLDLTNAEHPPIMDMKEAIENNDYQGVVNCLGNTLEEPSLKIVPDILKIKEEMKELGFDGALMSGSGSCVFGLTQDQELLEKGYQFFLNRYAFVRKTEILNKDSLKL</sequence>
<dbReference type="Gene3D" id="3.30.70.890">
    <property type="entry name" value="GHMP kinase, C-terminal domain"/>
    <property type="match status" value="1"/>
</dbReference>
<evidence type="ECO:0000256" key="5">
    <source>
        <dbReference type="ARBA" id="ARBA00022741"/>
    </source>
</evidence>
<evidence type="ECO:0000259" key="10">
    <source>
        <dbReference type="Pfam" id="PF00288"/>
    </source>
</evidence>
<dbReference type="RefSeq" id="WP_087359096.1">
    <property type="nucleotide sequence ID" value="NZ_JACJKO010000005.1"/>
</dbReference>
<dbReference type="SUPFAM" id="SSF55060">
    <property type="entry name" value="GHMP Kinase, C-terminal domain"/>
    <property type="match status" value="1"/>
</dbReference>
<protein>
    <recommendedName>
        <fullName evidence="3 9">4-diphosphocytidyl-2-C-methyl-D-erythritol kinase</fullName>
        <shortName evidence="9">CMK</shortName>
        <ecNumber evidence="2 9">2.7.1.148</ecNumber>
    </recommendedName>
    <alternativeName>
        <fullName evidence="8 9">4-(cytidine-5'-diphospho)-2-C-methyl-D-erythritol kinase</fullName>
    </alternativeName>
</protein>
<proteinExistence type="inferred from homology"/>
<evidence type="ECO:0000256" key="8">
    <source>
        <dbReference type="ARBA" id="ARBA00032554"/>
    </source>
</evidence>
<comment type="catalytic activity">
    <reaction evidence="9">
        <text>4-CDP-2-C-methyl-D-erythritol + ATP = 4-CDP-2-C-methyl-D-erythritol 2-phosphate + ADP + H(+)</text>
        <dbReference type="Rhea" id="RHEA:18437"/>
        <dbReference type="ChEBI" id="CHEBI:15378"/>
        <dbReference type="ChEBI" id="CHEBI:30616"/>
        <dbReference type="ChEBI" id="CHEBI:57823"/>
        <dbReference type="ChEBI" id="CHEBI:57919"/>
        <dbReference type="ChEBI" id="CHEBI:456216"/>
        <dbReference type="EC" id="2.7.1.148"/>
    </reaction>
</comment>
<dbReference type="OrthoDB" id="9809438at2"/>
<evidence type="ECO:0000256" key="7">
    <source>
        <dbReference type="ARBA" id="ARBA00022840"/>
    </source>
</evidence>
<dbReference type="InterPro" id="IPR004424">
    <property type="entry name" value="IspE"/>
</dbReference>
<evidence type="ECO:0000256" key="3">
    <source>
        <dbReference type="ARBA" id="ARBA00017473"/>
    </source>
</evidence>
<feature type="active site" evidence="9">
    <location>
        <position position="133"/>
    </location>
</feature>
<dbReference type="GO" id="GO:0016114">
    <property type="term" value="P:terpenoid biosynthetic process"/>
    <property type="evidence" value="ECO:0007669"/>
    <property type="project" value="UniProtKB-UniRule"/>
</dbReference>
<comment type="caution">
    <text evidence="12">The sequence shown here is derived from an EMBL/GenBank/DDBJ whole genome shotgun (WGS) entry which is preliminary data.</text>
</comment>
<keyword evidence="4 9" id="KW-0808">Transferase</keyword>
<feature type="active site" evidence="9">
    <location>
        <position position="8"/>
    </location>
</feature>
<comment type="function">
    <text evidence="9">Catalyzes the phosphorylation of the position 2 hydroxy group of 4-diphosphocytidyl-2C-methyl-D-erythritol.</text>
</comment>
<gene>
    <name evidence="9" type="primary">ispE</name>
    <name evidence="12" type="ORF">B5E75_10755</name>
</gene>
<dbReference type="InterPro" id="IPR036554">
    <property type="entry name" value="GHMP_kinase_C_sf"/>
</dbReference>
<dbReference type="GO" id="GO:0005524">
    <property type="term" value="F:ATP binding"/>
    <property type="evidence" value="ECO:0007669"/>
    <property type="project" value="UniProtKB-UniRule"/>
</dbReference>
<dbReference type="PANTHER" id="PTHR43527">
    <property type="entry name" value="4-DIPHOSPHOCYTIDYL-2-C-METHYL-D-ERYTHRITOL KINASE, CHLOROPLASTIC"/>
    <property type="match status" value="1"/>
</dbReference>
<dbReference type="PIRSF" id="PIRSF010376">
    <property type="entry name" value="IspE"/>
    <property type="match status" value="1"/>
</dbReference>
<evidence type="ECO:0000256" key="9">
    <source>
        <dbReference type="HAMAP-Rule" id="MF_00061"/>
    </source>
</evidence>
<dbReference type="InterPro" id="IPR006204">
    <property type="entry name" value="GHMP_kinase_N_dom"/>
</dbReference>
<dbReference type="UniPathway" id="UPA00056">
    <property type="reaction ID" value="UER00094"/>
</dbReference>
<evidence type="ECO:0000256" key="1">
    <source>
        <dbReference type="ARBA" id="ARBA00009684"/>
    </source>
</evidence>
<evidence type="ECO:0000256" key="2">
    <source>
        <dbReference type="ARBA" id="ARBA00012052"/>
    </source>
</evidence>
<comment type="pathway">
    <text evidence="9">Isoprenoid biosynthesis; isopentenyl diphosphate biosynthesis via DXP pathway; isopentenyl diphosphate from 1-deoxy-D-xylulose 5-phosphate: step 3/6.</text>
</comment>
<evidence type="ECO:0000256" key="6">
    <source>
        <dbReference type="ARBA" id="ARBA00022777"/>
    </source>
</evidence>
<dbReference type="Pfam" id="PF08544">
    <property type="entry name" value="GHMP_kinases_C"/>
    <property type="match status" value="1"/>
</dbReference>
<dbReference type="EC" id="2.7.1.148" evidence="2 9"/>
<evidence type="ECO:0000259" key="11">
    <source>
        <dbReference type="Pfam" id="PF08544"/>
    </source>
</evidence>
<feature type="domain" description="GHMP kinase N-terminal" evidence="10">
    <location>
        <begin position="63"/>
        <end position="140"/>
    </location>
</feature>